<protein>
    <submittedName>
        <fullName evidence="2">Spore coat protein CotJB</fullName>
    </submittedName>
</protein>
<organism evidence="2 3">
    <name type="scientific">Heliorestis convoluta</name>
    <dbReference type="NCBI Taxonomy" id="356322"/>
    <lineage>
        <taxon>Bacteria</taxon>
        <taxon>Bacillati</taxon>
        <taxon>Bacillota</taxon>
        <taxon>Clostridia</taxon>
        <taxon>Eubacteriales</taxon>
        <taxon>Heliobacteriaceae</taxon>
        <taxon>Heliorestis</taxon>
    </lineage>
</organism>
<dbReference type="AlphaFoldDB" id="A0A5Q2MYX6"/>
<dbReference type="PIRSF" id="PIRSF010606">
    <property type="entry name" value="Spore_coat_CotJB"/>
    <property type="match status" value="1"/>
</dbReference>
<keyword evidence="3" id="KW-1185">Reference proteome</keyword>
<gene>
    <name evidence="2" type="primary">cotJB</name>
    <name evidence="2" type="ORF">FTV88_0187</name>
</gene>
<dbReference type="RefSeq" id="WP_153723954.1">
    <property type="nucleotide sequence ID" value="NZ_CP045875.1"/>
</dbReference>
<dbReference type="Pfam" id="PF12652">
    <property type="entry name" value="CotJB"/>
    <property type="match status" value="1"/>
</dbReference>
<evidence type="ECO:0000313" key="3">
    <source>
        <dbReference type="Proteomes" id="UP000366051"/>
    </source>
</evidence>
<reference evidence="3" key="1">
    <citation type="submission" date="2019-11" db="EMBL/GenBank/DDBJ databases">
        <title>Genome sequence of Heliorestis convoluta strain HH, an alkaliphilic and minimalistic phototrophic bacterium from a soda lake in Egypt.</title>
        <authorList>
            <person name="Dewey E.D."/>
            <person name="Stokes L.M."/>
            <person name="Burchell B.M."/>
            <person name="Shaffer K.N."/>
            <person name="Huntington A.M."/>
            <person name="Baker J.M."/>
            <person name="Nadendla S."/>
            <person name="Giglio M.G."/>
            <person name="Touchman J.W."/>
            <person name="Blankenship R.E."/>
            <person name="Madigan M.T."/>
            <person name="Sattley W.M."/>
        </authorList>
    </citation>
    <scope>NUCLEOTIDE SEQUENCE [LARGE SCALE GENOMIC DNA]</scope>
    <source>
        <strain evidence="3">HH</strain>
    </source>
</reference>
<sequence length="93" mass="11573">MSQHHHHHHHHHQRDLLKRIMELDFVLLELNLFLDTHPEEQAALRDFARVSEEVKRLKLAYEQKYGLLTIYGYCPERYPWNWIETPWPWEIKY</sequence>
<name>A0A5Q2MYX6_9FIRM</name>
<proteinExistence type="predicted"/>
<dbReference type="OrthoDB" id="9804099at2"/>
<accession>A0A5Q2MYX6</accession>
<dbReference type="Proteomes" id="UP000366051">
    <property type="component" value="Chromosome"/>
</dbReference>
<keyword evidence="2" id="KW-0167">Capsid protein</keyword>
<dbReference type="EMBL" id="CP045875">
    <property type="protein sequence ID" value="QGG46366.1"/>
    <property type="molecule type" value="Genomic_DNA"/>
</dbReference>
<dbReference type="InterPro" id="IPR024207">
    <property type="entry name" value="CotJB_dom"/>
</dbReference>
<dbReference type="KEGG" id="hcv:FTV88_0187"/>
<dbReference type="InterPro" id="IPR016571">
    <property type="entry name" value="Spore_coat_assembly_CotJB"/>
</dbReference>
<feature type="domain" description="Protein CotJB" evidence="1">
    <location>
        <begin position="15"/>
        <end position="90"/>
    </location>
</feature>
<evidence type="ECO:0000313" key="2">
    <source>
        <dbReference type="EMBL" id="QGG46366.1"/>
    </source>
</evidence>
<evidence type="ECO:0000259" key="1">
    <source>
        <dbReference type="Pfam" id="PF12652"/>
    </source>
</evidence>
<keyword evidence="2" id="KW-0946">Virion</keyword>